<dbReference type="InterPro" id="IPR011019">
    <property type="entry name" value="KIND_dom"/>
</dbReference>
<evidence type="ECO:0000313" key="3">
    <source>
        <dbReference type="Ensembl" id="ENSEBUP00000010787.1"/>
    </source>
</evidence>
<keyword evidence="1" id="KW-0677">Repeat</keyword>
<dbReference type="GeneTree" id="ENSGT00940000155133"/>
<evidence type="ECO:0000259" key="2">
    <source>
        <dbReference type="PROSITE" id="PS51377"/>
    </source>
</evidence>
<sequence>MPGGANLHASLAEVLRVEGRPLPEVALWALLTQAAEGLQQLLSTGKVPNHDSLDLVITPWSLLLHPRGLVVFRRGSHRPGEDVSPFAAPECIHGMTTWGPGCIEKMHLYSLGMTLYWAADYQVPETQPVHLGTHLGHVLLAMCEDIPQRRASLSTVLSSCIKHGKPAGAIPTGMHVGRLARLVLGSFYQVCVALQSRDNIVKITKVTCQNVEIGKELL</sequence>
<feature type="domain" description="KIND" evidence="2">
    <location>
        <begin position="9"/>
        <end position="197"/>
    </location>
</feature>
<dbReference type="AlphaFoldDB" id="A0A8C4Q7C5"/>
<organism evidence="3 4">
    <name type="scientific">Eptatretus burgeri</name>
    <name type="common">Inshore hagfish</name>
    <dbReference type="NCBI Taxonomy" id="7764"/>
    <lineage>
        <taxon>Eukaryota</taxon>
        <taxon>Metazoa</taxon>
        <taxon>Chordata</taxon>
        <taxon>Craniata</taxon>
        <taxon>Vertebrata</taxon>
        <taxon>Cyclostomata</taxon>
        <taxon>Myxini</taxon>
        <taxon>Myxiniformes</taxon>
        <taxon>Myxinidae</taxon>
        <taxon>Eptatretinae</taxon>
        <taxon>Eptatretus</taxon>
    </lineage>
</organism>
<dbReference type="InterPro" id="IPR011009">
    <property type="entry name" value="Kinase-like_dom_sf"/>
</dbReference>
<dbReference type="SMART" id="SM00750">
    <property type="entry name" value="KIND"/>
    <property type="match status" value="1"/>
</dbReference>
<dbReference type="PANTHER" id="PTHR46900:SF2">
    <property type="entry name" value="TYROSINE-PROTEIN PHOSPHATASE NON-RECEPTOR TYPE 13"/>
    <property type="match status" value="1"/>
</dbReference>
<dbReference type="Ensembl" id="ENSEBUT00000011342.1">
    <property type="protein sequence ID" value="ENSEBUP00000010787.1"/>
    <property type="gene ID" value="ENSEBUG00000006931.1"/>
</dbReference>
<dbReference type="OMA" id="SYKNNMC"/>
<dbReference type="SUPFAM" id="SSF56112">
    <property type="entry name" value="Protein kinase-like (PK-like)"/>
    <property type="match status" value="1"/>
</dbReference>
<accession>A0A8C4Q7C5</accession>
<dbReference type="Gene3D" id="1.10.510.10">
    <property type="entry name" value="Transferase(Phosphotransferase) domain 1"/>
    <property type="match status" value="1"/>
</dbReference>
<dbReference type="PANTHER" id="PTHR46900">
    <property type="entry name" value="TYROSINE-PROTEIN PHOSPHATASE NON-RECEPTOR TYPE 13"/>
    <property type="match status" value="1"/>
</dbReference>
<evidence type="ECO:0000256" key="1">
    <source>
        <dbReference type="ARBA" id="ARBA00022737"/>
    </source>
</evidence>
<evidence type="ECO:0000313" key="4">
    <source>
        <dbReference type="Proteomes" id="UP000694388"/>
    </source>
</evidence>
<dbReference type="InterPro" id="IPR052074">
    <property type="entry name" value="NonRcpt_TyrProt_Phosphatase"/>
</dbReference>
<protein>
    <recommendedName>
        <fullName evidence="2">KIND domain-containing protein</fullName>
    </recommendedName>
</protein>
<dbReference type="Proteomes" id="UP000694388">
    <property type="component" value="Unplaced"/>
</dbReference>
<name>A0A8C4Q7C5_EPTBU</name>
<reference evidence="3" key="1">
    <citation type="submission" date="2025-08" db="UniProtKB">
        <authorList>
            <consortium name="Ensembl"/>
        </authorList>
    </citation>
    <scope>IDENTIFICATION</scope>
</reference>
<proteinExistence type="predicted"/>
<keyword evidence="4" id="KW-1185">Reference proteome</keyword>
<reference evidence="3" key="2">
    <citation type="submission" date="2025-09" db="UniProtKB">
        <authorList>
            <consortium name="Ensembl"/>
        </authorList>
    </citation>
    <scope>IDENTIFICATION</scope>
</reference>
<dbReference type="PROSITE" id="PS51377">
    <property type="entry name" value="KIND"/>
    <property type="match status" value="1"/>
</dbReference>